<name>A0A9N9JRB4_9GLOM</name>
<dbReference type="PANTHER" id="PTHR35871:SF1">
    <property type="entry name" value="CXC1-LIKE CYSTEINE CLUSTER ASSOCIATED WITH KDZ TRANSPOSASES DOMAIN-CONTAINING PROTEIN"/>
    <property type="match status" value="1"/>
</dbReference>
<gene>
    <name evidence="1" type="ORF">CPELLU_LOCUS17177</name>
</gene>
<dbReference type="EMBL" id="CAJVQA010028021">
    <property type="protein sequence ID" value="CAG8793516.1"/>
    <property type="molecule type" value="Genomic_DNA"/>
</dbReference>
<accession>A0A9N9JRB4</accession>
<protein>
    <submittedName>
        <fullName evidence="1">20039_t:CDS:1</fullName>
    </submittedName>
</protein>
<proteinExistence type="predicted"/>
<feature type="non-terminal residue" evidence="1">
    <location>
        <position position="1"/>
    </location>
</feature>
<sequence>TIKHLLEQIRDKAIPIFKMKFPNAITVFAFDNSTSYARYAKNALLAERMNLGPGKKQLVMQPTTFINANRVQRIQKLVFKENYPNPAM</sequence>
<dbReference type="AlphaFoldDB" id="A0A9N9JRB4"/>
<dbReference type="Proteomes" id="UP000789759">
    <property type="component" value="Unassembled WGS sequence"/>
</dbReference>
<reference evidence="1" key="1">
    <citation type="submission" date="2021-06" db="EMBL/GenBank/DDBJ databases">
        <authorList>
            <person name="Kallberg Y."/>
            <person name="Tangrot J."/>
            <person name="Rosling A."/>
        </authorList>
    </citation>
    <scope>NUCLEOTIDE SEQUENCE</scope>
    <source>
        <strain evidence="1">FL966</strain>
    </source>
</reference>
<comment type="caution">
    <text evidence="1">The sequence shown here is derived from an EMBL/GenBank/DDBJ whole genome shotgun (WGS) entry which is preliminary data.</text>
</comment>
<keyword evidence="2" id="KW-1185">Reference proteome</keyword>
<evidence type="ECO:0000313" key="2">
    <source>
        <dbReference type="Proteomes" id="UP000789759"/>
    </source>
</evidence>
<evidence type="ECO:0000313" key="1">
    <source>
        <dbReference type="EMBL" id="CAG8793516.1"/>
    </source>
</evidence>
<organism evidence="1 2">
    <name type="scientific">Cetraspora pellucida</name>
    <dbReference type="NCBI Taxonomy" id="1433469"/>
    <lineage>
        <taxon>Eukaryota</taxon>
        <taxon>Fungi</taxon>
        <taxon>Fungi incertae sedis</taxon>
        <taxon>Mucoromycota</taxon>
        <taxon>Glomeromycotina</taxon>
        <taxon>Glomeromycetes</taxon>
        <taxon>Diversisporales</taxon>
        <taxon>Gigasporaceae</taxon>
        <taxon>Cetraspora</taxon>
    </lineage>
</organism>
<dbReference type="PANTHER" id="PTHR35871">
    <property type="entry name" value="EXPRESSED PROTEIN"/>
    <property type="match status" value="1"/>
</dbReference>
<dbReference type="OrthoDB" id="6511194at2759"/>